<feature type="transmembrane region" description="Helical" evidence="1">
    <location>
        <begin position="6"/>
        <end position="25"/>
    </location>
</feature>
<name>A0A8H4SY87_9HYPO</name>
<dbReference type="Proteomes" id="UP000604273">
    <property type="component" value="Unassembled WGS sequence"/>
</dbReference>
<feature type="transmembrane region" description="Helical" evidence="1">
    <location>
        <begin position="197"/>
        <end position="219"/>
    </location>
</feature>
<dbReference type="AlphaFoldDB" id="A0A8H4SY87"/>
<keyword evidence="1" id="KW-0472">Membrane</keyword>
<dbReference type="Pfam" id="PF24800">
    <property type="entry name" value="DUF7702"/>
    <property type="match status" value="2"/>
</dbReference>
<comment type="caution">
    <text evidence="3">The sequence shown here is derived from an EMBL/GenBank/DDBJ whole genome shotgun (WGS) entry which is preliminary data.</text>
</comment>
<dbReference type="PANTHER" id="PTHR42109:SF3">
    <property type="entry name" value="INTEGRAL MEMBRANE PROTEIN (AFU_ORTHOLOGUE AFUA_5G00100)"/>
    <property type="match status" value="1"/>
</dbReference>
<accession>A0A8H4SY87</accession>
<evidence type="ECO:0000256" key="1">
    <source>
        <dbReference type="SAM" id="Phobius"/>
    </source>
</evidence>
<dbReference type="EMBL" id="JABFAI010000274">
    <property type="protein sequence ID" value="KAF4947891.1"/>
    <property type="molecule type" value="Genomic_DNA"/>
</dbReference>
<feature type="transmembrane region" description="Helical" evidence="1">
    <location>
        <begin position="235"/>
        <end position="258"/>
    </location>
</feature>
<keyword evidence="1" id="KW-0812">Transmembrane</keyword>
<keyword evidence="1" id="KW-1133">Transmembrane helix</keyword>
<keyword evidence="4" id="KW-1185">Reference proteome</keyword>
<feature type="domain" description="DUF7702" evidence="2">
    <location>
        <begin position="2"/>
        <end position="162"/>
    </location>
</feature>
<feature type="domain" description="DUF7702" evidence="2">
    <location>
        <begin position="185"/>
        <end position="260"/>
    </location>
</feature>
<dbReference type="PANTHER" id="PTHR42109">
    <property type="entry name" value="UNPLACED GENOMIC SCAFFOLD UM_SCAF_CONTIG_1.265, WHOLE GENOME SHOTGUN SEQUENCE"/>
    <property type="match status" value="1"/>
</dbReference>
<feature type="transmembrane region" description="Helical" evidence="1">
    <location>
        <begin position="134"/>
        <end position="155"/>
    </location>
</feature>
<evidence type="ECO:0000313" key="4">
    <source>
        <dbReference type="Proteomes" id="UP000604273"/>
    </source>
</evidence>
<feature type="transmembrane region" description="Helical" evidence="1">
    <location>
        <begin position="102"/>
        <end position="122"/>
    </location>
</feature>
<evidence type="ECO:0000313" key="3">
    <source>
        <dbReference type="EMBL" id="KAF4947891.1"/>
    </source>
</evidence>
<organism evidence="3 4">
    <name type="scientific">Fusarium gaditjirri</name>
    <dbReference type="NCBI Taxonomy" id="282569"/>
    <lineage>
        <taxon>Eukaryota</taxon>
        <taxon>Fungi</taxon>
        <taxon>Dikarya</taxon>
        <taxon>Ascomycota</taxon>
        <taxon>Pezizomycotina</taxon>
        <taxon>Sordariomycetes</taxon>
        <taxon>Hypocreomycetidae</taxon>
        <taxon>Hypocreales</taxon>
        <taxon>Nectriaceae</taxon>
        <taxon>Fusarium</taxon>
        <taxon>Fusarium nisikadoi species complex</taxon>
    </lineage>
</organism>
<protein>
    <recommendedName>
        <fullName evidence="2">DUF7702 domain-containing protein</fullName>
    </recommendedName>
</protein>
<dbReference type="InterPro" id="IPR056119">
    <property type="entry name" value="DUF7702"/>
</dbReference>
<feature type="transmembrane region" description="Helical" evidence="1">
    <location>
        <begin position="63"/>
        <end position="81"/>
    </location>
</feature>
<gene>
    <name evidence="3" type="ORF">FGADI_10051</name>
</gene>
<evidence type="ECO:0000259" key="2">
    <source>
        <dbReference type="Pfam" id="PF24800"/>
    </source>
</evidence>
<feature type="transmembrane region" description="Helical" evidence="1">
    <location>
        <begin position="32"/>
        <end position="51"/>
    </location>
</feature>
<sequence>MTDSISAAKLAIYIILLQPALYCLFKHGKTGLIGWLYAQIFCVLRIATGGIGLHETSSSTGSIILNSIGLSPLLLAASGILHEARRGTNPRLNRKLDIILEIKYHGLVAAAMALIIVSVVGLQNGDSVSTNKTLLKVASALIALAWLLLAIWALWSLGKCQKSSLNNRASSFHGGKLVSQILYHHQDRDADADTSKLMYAVFINLPLLGLRLAYGIAYLQLKISHPNSGFLTSKAVQVCLSVVPEMLITTIFLLVGVMTRNLKHEIKKLDSALPVGDEYEIQR</sequence>
<dbReference type="OrthoDB" id="2560628at2759"/>
<reference evidence="3" key="1">
    <citation type="journal article" date="2020" name="BMC Genomics">
        <title>Correction to: Identification and distribution of gene clusters required for synthesis of sphingolipid metabolism inhibitors in diverse species of the filamentous fungus Fusarium.</title>
        <authorList>
            <person name="Kim H.S."/>
            <person name="Lohmar J.M."/>
            <person name="Busman M."/>
            <person name="Brown D.W."/>
            <person name="Naumann T.A."/>
            <person name="Divon H.H."/>
            <person name="Lysoe E."/>
            <person name="Uhlig S."/>
            <person name="Proctor R.H."/>
        </authorList>
    </citation>
    <scope>NUCLEOTIDE SEQUENCE</scope>
    <source>
        <strain evidence="3">NRRL 45417</strain>
    </source>
</reference>
<proteinExistence type="predicted"/>
<reference evidence="3" key="2">
    <citation type="submission" date="2020-05" db="EMBL/GenBank/DDBJ databases">
        <authorList>
            <person name="Kim H.-S."/>
            <person name="Proctor R.H."/>
            <person name="Brown D.W."/>
        </authorList>
    </citation>
    <scope>NUCLEOTIDE SEQUENCE</scope>
    <source>
        <strain evidence="3">NRRL 45417</strain>
    </source>
</reference>